<feature type="non-terminal residue" evidence="1">
    <location>
        <position position="52"/>
    </location>
</feature>
<name>H8ZD28_NEMA1</name>
<dbReference type="Proteomes" id="UP000005622">
    <property type="component" value="Unassembled WGS sequence"/>
</dbReference>
<gene>
    <name evidence="1" type="ORF">NERG_01175</name>
</gene>
<evidence type="ECO:0000313" key="1">
    <source>
        <dbReference type="EMBL" id="EHY65568.1"/>
    </source>
</evidence>
<accession>H8ZD28</accession>
<dbReference type="EMBL" id="JH604635">
    <property type="protein sequence ID" value="EHY65568.1"/>
    <property type="molecule type" value="Genomic_DNA"/>
</dbReference>
<organism evidence="1">
    <name type="scientific">Nematocida ausubeli (strain ATCC PRA-371 / ERTm2)</name>
    <name type="common">Nematode killer fungus</name>
    <dbReference type="NCBI Taxonomy" id="1913371"/>
    <lineage>
        <taxon>Eukaryota</taxon>
        <taxon>Fungi</taxon>
        <taxon>Fungi incertae sedis</taxon>
        <taxon>Microsporidia</taxon>
        <taxon>Nematocida</taxon>
    </lineage>
</organism>
<proteinExistence type="predicted"/>
<protein>
    <submittedName>
        <fullName evidence="1">Uncharacterized protein</fullName>
    </submittedName>
</protein>
<sequence>MLPVGAPDPPNIEDPPISLSVCKGIPAPPESEGCPLKGFDHLECFGCQIDCF</sequence>
<dbReference type="HOGENOM" id="CLU_3093014_0_0_1"/>
<dbReference type="AlphaFoldDB" id="H8ZD28"/>
<reference evidence="1" key="1">
    <citation type="submission" date="2011-03" db="EMBL/GenBank/DDBJ databases">
        <title>The Genome Sequence of Nematocida sp1 strain ERTm2.</title>
        <authorList>
            <consortium name="The Broad Institute Genome Sequencing Platform"/>
            <consortium name="The Broad Institute Genome Sequencing Center for Infectious Disease"/>
            <person name="Cuomo C."/>
            <person name="Troemel E."/>
            <person name="Young S.K."/>
            <person name="Zeng Q."/>
            <person name="Gargeya S."/>
            <person name="Fitzgerald M."/>
            <person name="Haas B."/>
            <person name="Abouelleil A."/>
            <person name="Alvarado L."/>
            <person name="Arachchi H.M."/>
            <person name="Berlin A."/>
            <person name="Brown A."/>
            <person name="Chapman S.B."/>
            <person name="Chen Z."/>
            <person name="Dunbar C."/>
            <person name="Freedman E."/>
            <person name="Gearin G."/>
            <person name="Gellesch M."/>
            <person name="Goldberg J."/>
            <person name="Griggs A."/>
            <person name="Gujja S."/>
            <person name="Heilman E.R."/>
            <person name="Heiman D."/>
            <person name="Howarth C."/>
            <person name="Larson L."/>
            <person name="Lui A."/>
            <person name="MacDonald P.J.P."/>
            <person name="Mehta T."/>
            <person name="Montmayeur A."/>
            <person name="Murphy C."/>
            <person name="Neiman D."/>
            <person name="Pearson M."/>
            <person name="Priest M."/>
            <person name="Roberts A."/>
            <person name="Saif S."/>
            <person name="Shea T."/>
            <person name="Shenoy N."/>
            <person name="Sisk P."/>
            <person name="Stolte C."/>
            <person name="Sykes S."/>
            <person name="White J."/>
            <person name="Yandava C."/>
            <person name="Wortman J."/>
            <person name="Nusbaum C."/>
            <person name="Birren B."/>
        </authorList>
    </citation>
    <scope>NUCLEOTIDE SEQUENCE</scope>
    <source>
        <strain evidence="1">ERTm2</strain>
    </source>
</reference>